<dbReference type="Proteomes" id="UP001259832">
    <property type="component" value="Unassembled WGS sequence"/>
</dbReference>
<evidence type="ECO:0000313" key="3">
    <source>
        <dbReference type="Proteomes" id="UP001259832"/>
    </source>
</evidence>
<proteinExistence type="predicted"/>
<dbReference type="EMBL" id="JASMQC010000003">
    <property type="protein sequence ID" value="KAK1946306.1"/>
    <property type="molecule type" value="Genomic_DNA"/>
</dbReference>
<sequence>MVVKYAGGKPRRSATFPYEFDGFHGSDDFLVIERSGSFGCVFSIPWLARHQPHIDWLTRTVRPRDIDMNAVLASLCGTPNRWPHVAVMDPDSRTPATSEESYGPSGAREPVTCAGLEEVTQHMSDLVEHEFPRPNEQRLSAADNTVVEQGFPRPDE</sequence>
<gene>
    <name evidence="2" type="ORF">P3T76_001859</name>
</gene>
<evidence type="ECO:0000256" key="1">
    <source>
        <dbReference type="SAM" id="MobiDB-lite"/>
    </source>
</evidence>
<feature type="region of interest" description="Disordered" evidence="1">
    <location>
        <begin position="86"/>
        <end position="110"/>
    </location>
</feature>
<evidence type="ECO:0000313" key="2">
    <source>
        <dbReference type="EMBL" id="KAK1946306.1"/>
    </source>
</evidence>
<dbReference type="AlphaFoldDB" id="A0AAD9GYA5"/>
<feature type="region of interest" description="Disordered" evidence="1">
    <location>
        <begin position="132"/>
        <end position="156"/>
    </location>
</feature>
<name>A0AAD9GYA5_9STRA</name>
<keyword evidence="3" id="KW-1185">Reference proteome</keyword>
<accession>A0AAD9GYA5</accession>
<organism evidence="2 3">
    <name type="scientific">Phytophthora citrophthora</name>
    <dbReference type="NCBI Taxonomy" id="4793"/>
    <lineage>
        <taxon>Eukaryota</taxon>
        <taxon>Sar</taxon>
        <taxon>Stramenopiles</taxon>
        <taxon>Oomycota</taxon>
        <taxon>Peronosporomycetes</taxon>
        <taxon>Peronosporales</taxon>
        <taxon>Peronosporaceae</taxon>
        <taxon>Phytophthora</taxon>
    </lineage>
</organism>
<protein>
    <submittedName>
        <fullName evidence="2">Uncharacterized protein</fullName>
    </submittedName>
</protein>
<reference evidence="2" key="1">
    <citation type="submission" date="2023-08" db="EMBL/GenBank/DDBJ databases">
        <title>Reference Genome Resource for the Citrus Pathogen Phytophthora citrophthora.</title>
        <authorList>
            <person name="Moller H."/>
            <person name="Coetzee B."/>
            <person name="Rose L.J."/>
            <person name="Van Niekerk J.M."/>
        </authorList>
    </citation>
    <scope>NUCLEOTIDE SEQUENCE</scope>
    <source>
        <strain evidence="2">STE-U-9442</strain>
    </source>
</reference>
<comment type="caution">
    <text evidence="2">The sequence shown here is derived from an EMBL/GenBank/DDBJ whole genome shotgun (WGS) entry which is preliminary data.</text>
</comment>